<dbReference type="GO" id="GO:0042277">
    <property type="term" value="F:peptide binding"/>
    <property type="evidence" value="ECO:0007669"/>
    <property type="project" value="TreeGrafter"/>
</dbReference>
<feature type="domain" description="Aminopeptidase N-like N-terminal" evidence="15">
    <location>
        <begin position="82"/>
        <end position="270"/>
    </location>
</feature>
<dbReference type="Gene3D" id="2.60.40.1730">
    <property type="entry name" value="tricorn interacting facor f3 domain"/>
    <property type="match status" value="1"/>
</dbReference>
<evidence type="ECO:0000256" key="3">
    <source>
        <dbReference type="ARBA" id="ARBA00010136"/>
    </source>
</evidence>
<dbReference type="InterPro" id="IPR011989">
    <property type="entry name" value="ARM-like"/>
</dbReference>
<dbReference type="InterPro" id="IPR045357">
    <property type="entry name" value="Aminopeptidase_N-like_N"/>
</dbReference>
<dbReference type="GO" id="GO:0005615">
    <property type="term" value="C:extracellular space"/>
    <property type="evidence" value="ECO:0007669"/>
    <property type="project" value="TreeGrafter"/>
</dbReference>
<dbReference type="InterPro" id="IPR016024">
    <property type="entry name" value="ARM-type_fold"/>
</dbReference>
<dbReference type="PANTHER" id="PTHR11533:SF174">
    <property type="entry name" value="PUROMYCIN-SENSITIVE AMINOPEPTIDASE-RELATED"/>
    <property type="match status" value="1"/>
</dbReference>
<feature type="chain" id="PRO_5012964378" description="Aminopeptidase N" evidence="13">
    <location>
        <begin position="24"/>
        <end position="864"/>
    </location>
</feature>
<comment type="similarity">
    <text evidence="3">Belongs to the peptidase M1 family.</text>
</comment>
<dbReference type="PRINTS" id="PR00756">
    <property type="entry name" value="ALADIPTASE"/>
</dbReference>
<evidence type="ECO:0000256" key="9">
    <source>
        <dbReference type="ARBA" id="ARBA00022801"/>
    </source>
</evidence>
<evidence type="ECO:0000259" key="15">
    <source>
        <dbReference type="Pfam" id="PF17900"/>
    </source>
</evidence>
<dbReference type="GO" id="GO:0043171">
    <property type="term" value="P:peptide catabolic process"/>
    <property type="evidence" value="ECO:0007669"/>
    <property type="project" value="TreeGrafter"/>
</dbReference>
<name>A0A243WH70_9BACT</name>
<reference evidence="16 17" key="1">
    <citation type="submission" date="2017-01" db="EMBL/GenBank/DDBJ databases">
        <title>A new Hymenobacter.</title>
        <authorList>
            <person name="Liang Y."/>
            <person name="Feng F."/>
        </authorList>
    </citation>
    <scope>NUCLEOTIDE SEQUENCE [LARGE SCALE GENOMIC DNA]</scope>
    <source>
        <strain evidence="16">MIMBbqt21</strain>
    </source>
</reference>
<evidence type="ECO:0000256" key="12">
    <source>
        <dbReference type="SAM" id="MobiDB-lite"/>
    </source>
</evidence>
<keyword evidence="9" id="KW-0378">Hydrolase</keyword>
<evidence type="ECO:0000256" key="7">
    <source>
        <dbReference type="ARBA" id="ARBA00022670"/>
    </source>
</evidence>
<dbReference type="GO" id="GO:0006508">
    <property type="term" value="P:proteolysis"/>
    <property type="evidence" value="ECO:0007669"/>
    <property type="project" value="UniProtKB-KW"/>
</dbReference>
<comment type="catalytic activity">
    <reaction evidence="1">
        <text>Release of an N-terminal amino acid, Xaa-|-Yaa- from a peptide, amide or arylamide. Xaa is preferably Ala, but may be most amino acids including Pro (slow action). When a terminal hydrophobic residue is followed by a prolyl residue, the two may be released as an intact Xaa-Pro dipeptide.</text>
        <dbReference type="EC" id="3.4.11.2"/>
    </reaction>
</comment>
<evidence type="ECO:0000256" key="4">
    <source>
        <dbReference type="ARBA" id="ARBA00012564"/>
    </source>
</evidence>
<dbReference type="EC" id="3.4.11.2" evidence="4"/>
<evidence type="ECO:0000256" key="1">
    <source>
        <dbReference type="ARBA" id="ARBA00000098"/>
    </source>
</evidence>
<dbReference type="Pfam" id="PF17900">
    <property type="entry name" value="Peptidase_M1_N"/>
    <property type="match status" value="1"/>
</dbReference>
<gene>
    <name evidence="16" type="ORF">BXP70_03885</name>
</gene>
<evidence type="ECO:0000256" key="13">
    <source>
        <dbReference type="SAM" id="SignalP"/>
    </source>
</evidence>
<accession>A0A243WH70</accession>
<dbReference type="PANTHER" id="PTHR11533">
    <property type="entry name" value="PROTEASE M1 ZINC METALLOPROTEASE"/>
    <property type="match status" value="1"/>
</dbReference>
<dbReference type="GO" id="GO:0005737">
    <property type="term" value="C:cytoplasm"/>
    <property type="evidence" value="ECO:0007669"/>
    <property type="project" value="TreeGrafter"/>
</dbReference>
<evidence type="ECO:0000256" key="8">
    <source>
        <dbReference type="ARBA" id="ARBA00022723"/>
    </source>
</evidence>
<keyword evidence="6 16" id="KW-0031">Aminopeptidase</keyword>
<keyword evidence="11" id="KW-0482">Metalloprotease</keyword>
<evidence type="ECO:0000313" key="17">
    <source>
        <dbReference type="Proteomes" id="UP000194873"/>
    </source>
</evidence>
<feature type="domain" description="Peptidase M1 membrane alanine aminopeptidase" evidence="14">
    <location>
        <begin position="308"/>
        <end position="514"/>
    </location>
</feature>
<feature type="signal peptide" evidence="13">
    <location>
        <begin position="1"/>
        <end position="23"/>
    </location>
</feature>
<feature type="region of interest" description="Disordered" evidence="12">
    <location>
        <begin position="28"/>
        <end position="51"/>
    </location>
</feature>
<evidence type="ECO:0000256" key="2">
    <source>
        <dbReference type="ARBA" id="ARBA00001947"/>
    </source>
</evidence>
<protein>
    <recommendedName>
        <fullName evidence="5">Aminopeptidase N</fullName>
        <ecNumber evidence="4">3.4.11.2</ecNumber>
    </recommendedName>
</protein>
<comment type="cofactor">
    <cofactor evidence="2">
        <name>Zn(2+)</name>
        <dbReference type="ChEBI" id="CHEBI:29105"/>
    </cofactor>
</comment>
<dbReference type="InterPro" id="IPR050344">
    <property type="entry name" value="Peptidase_M1_aminopeptidases"/>
</dbReference>
<dbReference type="EMBL" id="MTSE01000002">
    <property type="protein sequence ID" value="OUJ75176.1"/>
    <property type="molecule type" value="Genomic_DNA"/>
</dbReference>
<sequence length="864" mass="98401">MKYSVLGILGLVLTCHITAPAQAVKSTKAASTKTVTRKKSTSPAAQTTPEPVTSSLVVPSWLPPTAPLQPTATILTDLLNTKLDIRFDWAKQQLIGVATIAVQAHFYPQSQLVLDAKGFDVKSVRLLVKNNKEKNLNYTYDKRKLTITLDRQYTRTEPYEVRISYVAKPNELAAGGSAAITSDKGLYFINPLGTDKSKPRQIWTQGETEANSCWFPTIDKPNQRMTQEITITVDKQFKTLSNGVMTSSKPNADGTRTDVWKQSLPAAPYLTMIAVGDFAVVSDRWHGKAIDYYVEPKFESTARAVFGRTPEMLEFFSTKLGVEFPWEKYAQVAVYDFVSGAMENTTAVTHRQEDTQLTQRDLLDRDDDATIAHELFHHWFGDYVTCESWSNLPLNESFADYAQFLWIEHSKGTNEAALEQQKGLSQYLYEAQSKREPLIRYQYENREDMFDSHSYSKGGRVLHMLRKYVGDDAFFAALNRYLMQNKFSSSELSKLRIAFEEVTGEDLMWFFDQWFMKRGHPEIHVTHTYTNGQVNLHVQQTQDTTFTPLYRLPVTVTVWNNNQPIDHRIVVTKADQVFSLPASQHPSLVKFDAEGQLLGQIEEERTQDELLFQYYHARNYLQKHEAIEQLRPKMGDLSVSGMLRTALNDDFWAVRQNAAEALRKYKGAEGGAVRKELQRVASRDQKSQVRAAAITTLSSFSNEDFSSVYATALNDSSYLVVGSAIKALAKNPSVNTREQISALQDTRNETLLNALADYYALNGTVDQYQWFLRRMPDISDENLYQSYFEDFATLMLRMPPVERDKGLQRLEIYARTGSKFYVRLGAYKALSMMATTSPTLKATMRDIREKEKDQQVKAMFTMLQ</sequence>
<evidence type="ECO:0000256" key="11">
    <source>
        <dbReference type="ARBA" id="ARBA00023049"/>
    </source>
</evidence>
<dbReference type="Proteomes" id="UP000194873">
    <property type="component" value="Unassembled WGS sequence"/>
</dbReference>
<dbReference type="Pfam" id="PF01433">
    <property type="entry name" value="Peptidase_M1"/>
    <property type="match status" value="1"/>
</dbReference>
<evidence type="ECO:0000313" key="16">
    <source>
        <dbReference type="EMBL" id="OUJ75176.1"/>
    </source>
</evidence>
<dbReference type="OrthoDB" id="100605at2"/>
<dbReference type="InterPro" id="IPR001930">
    <property type="entry name" value="Peptidase_M1"/>
</dbReference>
<dbReference type="GO" id="GO:0016020">
    <property type="term" value="C:membrane"/>
    <property type="evidence" value="ECO:0007669"/>
    <property type="project" value="TreeGrafter"/>
</dbReference>
<evidence type="ECO:0000259" key="14">
    <source>
        <dbReference type="Pfam" id="PF01433"/>
    </source>
</evidence>
<dbReference type="GO" id="GO:0070006">
    <property type="term" value="F:metalloaminopeptidase activity"/>
    <property type="evidence" value="ECO:0007669"/>
    <property type="project" value="TreeGrafter"/>
</dbReference>
<dbReference type="Gene3D" id="1.10.390.10">
    <property type="entry name" value="Neutral Protease Domain 2"/>
    <property type="match status" value="1"/>
</dbReference>
<comment type="caution">
    <text evidence="16">The sequence shown here is derived from an EMBL/GenBank/DDBJ whole genome shotgun (WGS) entry which is preliminary data.</text>
</comment>
<keyword evidence="10" id="KW-0862">Zinc</keyword>
<evidence type="ECO:0000256" key="10">
    <source>
        <dbReference type="ARBA" id="ARBA00022833"/>
    </source>
</evidence>
<dbReference type="InterPro" id="IPR042097">
    <property type="entry name" value="Aminopeptidase_N-like_N_sf"/>
</dbReference>
<keyword evidence="17" id="KW-1185">Reference proteome</keyword>
<keyword evidence="13" id="KW-0732">Signal</keyword>
<keyword evidence="8" id="KW-0479">Metal-binding</keyword>
<dbReference type="AlphaFoldDB" id="A0A243WH70"/>
<organism evidence="16 17">
    <name type="scientific">Hymenobacter crusticola</name>
    <dbReference type="NCBI Taxonomy" id="1770526"/>
    <lineage>
        <taxon>Bacteria</taxon>
        <taxon>Pseudomonadati</taxon>
        <taxon>Bacteroidota</taxon>
        <taxon>Cytophagia</taxon>
        <taxon>Cytophagales</taxon>
        <taxon>Hymenobacteraceae</taxon>
        <taxon>Hymenobacter</taxon>
    </lineage>
</organism>
<dbReference type="GO" id="GO:0008270">
    <property type="term" value="F:zinc ion binding"/>
    <property type="evidence" value="ECO:0007669"/>
    <property type="project" value="InterPro"/>
</dbReference>
<dbReference type="SUPFAM" id="SSF63737">
    <property type="entry name" value="Leukotriene A4 hydrolase N-terminal domain"/>
    <property type="match status" value="1"/>
</dbReference>
<dbReference type="CDD" id="cd09603">
    <property type="entry name" value="M1_APN_like"/>
    <property type="match status" value="1"/>
</dbReference>
<dbReference type="GO" id="GO:0016285">
    <property type="term" value="F:alanyl aminopeptidase activity"/>
    <property type="evidence" value="ECO:0007669"/>
    <property type="project" value="UniProtKB-EC"/>
</dbReference>
<evidence type="ECO:0000256" key="6">
    <source>
        <dbReference type="ARBA" id="ARBA00022438"/>
    </source>
</evidence>
<keyword evidence="7" id="KW-0645">Protease</keyword>
<dbReference type="Gene3D" id="1.25.10.10">
    <property type="entry name" value="Leucine-rich Repeat Variant"/>
    <property type="match status" value="1"/>
</dbReference>
<dbReference type="InterPro" id="IPR027268">
    <property type="entry name" value="Peptidase_M4/M1_CTD_sf"/>
</dbReference>
<dbReference type="SUPFAM" id="SSF55486">
    <property type="entry name" value="Metalloproteases ('zincins'), catalytic domain"/>
    <property type="match status" value="1"/>
</dbReference>
<dbReference type="SUPFAM" id="SSF48371">
    <property type="entry name" value="ARM repeat"/>
    <property type="match status" value="1"/>
</dbReference>
<evidence type="ECO:0000256" key="5">
    <source>
        <dbReference type="ARBA" id="ARBA00015611"/>
    </source>
</evidence>
<dbReference type="InterPro" id="IPR014782">
    <property type="entry name" value="Peptidase_M1_dom"/>
</dbReference>
<dbReference type="RefSeq" id="WP_086592723.1">
    <property type="nucleotide sequence ID" value="NZ_MTSE01000002.1"/>
</dbReference>
<proteinExistence type="inferred from homology"/>